<dbReference type="EMBL" id="JRYR02000001">
    <property type="protein sequence ID" value="OHX65653.1"/>
    <property type="molecule type" value="Genomic_DNA"/>
</dbReference>
<dbReference type="NCBIfam" id="NF042991">
    <property type="entry name" value="alk_phos_PafA"/>
    <property type="match status" value="1"/>
</dbReference>
<dbReference type="OrthoDB" id="9766127at2"/>
<sequence length="559" mass="63524">MKKILFTFSLFFSIVCASHAQFTEDKPKLVVGIIVDQMKYDYISRYWDNFGDDGFKKLVNEGYFVRNGQYNYAPTVTGPGHASVYSGTSPAYHSIVQNHFYDREKGKSVYCVDDERYETVGAEGNYGKKSPYRLAVTNLSDELKWASNFRSKVVTVSIKDRSAVLPAGHKADGAYWLDDKSGNWITSSFYMKELPEWLSEMNSAKKRPIDEYMKGKWELSLPIEKYTASMPDDNAYESLMPGKKTPTFPYDLKKMLAADRVRQKSGKKYDLLKSTPYGNTVVTEMAMKIVDNENMGQDNFTDLLGVSYSSTDYAGHAFGPQAIEVEDMYIKLDQEIATLINHLDQKVGKGKYVIFLTADHAGAQNTNFMKNEMNFEVENIKSKDDSKVITDYLVKKYGEGKWIVSFYSGSTYLNRDLIKEKGLDLEEVQLAAAEALMTMPQYANAIIGKDLERNEYTLGYKGLIYNGFNPHYSPDVTGVLKSHFMDYKKTGTSHFSPFKYDTHVPIMFYGWKIEHGYTHAPHTVTEIAPTICSFLNMTYPSGCYSDPILLPLEDDDDND</sequence>
<dbReference type="PANTHER" id="PTHR10151:SF120">
    <property type="entry name" value="BIS(5'-ADENOSYL)-TRIPHOSPHATASE"/>
    <property type="match status" value="1"/>
</dbReference>
<comment type="caution">
    <text evidence="7">The sequence shown here is derived from an EMBL/GenBank/DDBJ whole genome shotgun (WGS) entry which is preliminary data.</text>
</comment>
<dbReference type="Gene3D" id="3.40.720.10">
    <property type="entry name" value="Alkaline Phosphatase, subunit A"/>
    <property type="match status" value="1"/>
</dbReference>
<name>A0A1S1YXJ3_FLAPC</name>
<dbReference type="GO" id="GO:0046872">
    <property type="term" value="F:metal ion binding"/>
    <property type="evidence" value="ECO:0007669"/>
    <property type="project" value="UniProtKB-KW"/>
</dbReference>
<evidence type="ECO:0000313" key="7">
    <source>
        <dbReference type="EMBL" id="OHX65653.1"/>
    </source>
</evidence>
<dbReference type="AlphaFoldDB" id="A0A1S1YXJ3"/>
<keyword evidence="1 4" id="KW-0597">Phosphoprotein</keyword>
<evidence type="ECO:0000256" key="4">
    <source>
        <dbReference type="PIRSR" id="PIRSR031924-50"/>
    </source>
</evidence>
<dbReference type="RefSeq" id="WP_044222138.1">
    <property type="nucleotide sequence ID" value="NZ_JRYR02000001.1"/>
</dbReference>
<dbReference type="InterPro" id="IPR002591">
    <property type="entry name" value="Phosphodiest/P_Trfase"/>
</dbReference>
<dbReference type="Gene3D" id="3.30.1360.150">
    <property type="match status" value="1"/>
</dbReference>
<dbReference type="GO" id="GO:0004035">
    <property type="term" value="F:alkaline phosphatase activity"/>
    <property type="evidence" value="ECO:0007669"/>
    <property type="project" value="InterPro"/>
</dbReference>
<evidence type="ECO:0000313" key="8">
    <source>
        <dbReference type="Proteomes" id="UP000179797"/>
    </source>
</evidence>
<evidence type="ECO:0000256" key="5">
    <source>
        <dbReference type="PIRSR" id="PIRSR031924-51"/>
    </source>
</evidence>
<proteinExistence type="predicted"/>
<evidence type="ECO:0008006" key="9">
    <source>
        <dbReference type="Google" id="ProtNLM"/>
    </source>
</evidence>
<keyword evidence="3 6" id="KW-0732">Signal</keyword>
<feature type="chain" id="PRO_5010276765" description="Alkaline phosphatase" evidence="6">
    <location>
        <begin position="21"/>
        <end position="559"/>
    </location>
</feature>
<feature type="signal peptide" evidence="6">
    <location>
        <begin position="1"/>
        <end position="20"/>
    </location>
</feature>
<protein>
    <recommendedName>
        <fullName evidence="9">Alkaline phosphatase</fullName>
    </recommendedName>
</protein>
<feature type="active site" description="Phosphothreonine intermediate" evidence="4">
    <location>
        <position position="77"/>
    </location>
</feature>
<dbReference type="InterPro" id="IPR017850">
    <property type="entry name" value="Alkaline_phosphatase_core_sf"/>
</dbReference>
<dbReference type="STRING" id="915059.NH26_04470"/>
<evidence type="ECO:0000256" key="6">
    <source>
        <dbReference type="SAM" id="SignalP"/>
    </source>
</evidence>
<gene>
    <name evidence="7" type="ORF">NH26_04470</name>
</gene>
<reference evidence="7 8" key="1">
    <citation type="journal article" date="2012" name="Int. J. Syst. Evol. Microbiol.">
        <title>Flammeovirga pacifica sp. nov., isolated from deep-sea sediment.</title>
        <authorList>
            <person name="Xu H."/>
            <person name="Fu Y."/>
            <person name="Yang N."/>
            <person name="Ding Z."/>
            <person name="Lai Q."/>
            <person name="Zeng R."/>
        </authorList>
    </citation>
    <scope>NUCLEOTIDE SEQUENCE [LARGE SCALE GENOMIC DNA]</scope>
    <source>
        <strain evidence="8">DSM 24597 / LMG 26175 / WPAGA1</strain>
    </source>
</reference>
<dbReference type="Proteomes" id="UP000179797">
    <property type="component" value="Unassembled WGS sequence"/>
</dbReference>
<dbReference type="CDD" id="cd16016">
    <property type="entry name" value="AP-SPAP"/>
    <property type="match status" value="1"/>
</dbReference>
<dbReference type="Pfam" id="PF01663">
    <property type="entry name" value="Phosphodiest"/>
    <property type="match status" value="1"/>
</dbReference>
<keyword evidence="8" id="KW-1185">Reference proteome</keyword>
<evidence type="ECO:0000256" key="2">
    <source>
        <dbReference type="ARBA" id="ARBA00022723"/>
    </source>
</evidence>
<dbReference type="PIRSF" id="PIRSF031924">
    <property type="entry name" value="Pi-irrepressible_AP"/>
    <property type="match status" value="1"/>
</dbReference>
<dbReference type="InterPro" id="IPR026263">
    <property type="entry name" value="Alkaline_phosphatase_prok"/>
</dbReference>
<dbReference type="PANTHER" id="PTHR10151">
    <property type="entry name" value="ECTONUCLEOTIDE PYROPHOSPHATASE/PHOSPHODIESTERASE"/>
    <property type="match status" value="1"/>
</dbReference>
<feature type="binding site" evidence="5">
    <location>
        <position position="98"/>
    </location>
    <ligand>
        <name>substrate</name>
    </ligand>
</feature>
<evidence type="ECO:0000256" key="1">
    <source>
        <dbReference type="ARBA" id="ARBA00022553"/>
    </source>
</evidence>
<accession>A0A1S1YXJ3</accession>
<keyword evidence="2" id="KW-0479">Metal-binding</keyword>
<dbReference type="SUPFAM" id="SSF53649">
    <property type="entry name" value="Alkaline phosphatase-like"/>
    <property type="match status" value="1"/>
</dbReference>
<organism evidence="7 8">
    <name type="scientific">Flammeovirga pacifica</name>
    <dbReference type="NCBI Taxonomy" id="915059"/>
    <lineage>
        <taxon>Bacteria</taxon>
        <taxon>Pseudomonadati</taxon>
        <taxon>Bacteroidota</taxon>
        <taxon>Cytophagia</taxon>
        <taxon>Cytophagales</taxon>
        <taxon>Flammeovirgaceae</taxon>
        <taxon>Flammeovirga</taxon>
    </lineage>
</organism>
<feature type="binding site" evidence="5">
    <location>
        <begin position="159"/>
        <end position="161"/>
    </location>
    <ligand>
        <name>substrate</name>
    </ligand>
</feature>
<evidence type="ECO:0000256" key="3">
    <source>
        <dbReference type="ARBA" id="ARBA00022729"/>
    </source>
</evidence>